<sequence>MQILTQRIKDIPRVDRRREEVKLHGLESLNNKQAETQLTLFDIFDLSPPKYISAIHPVTMLKKKSLVKNGGRKELLQIQSRRYLDLLLSCSQCPTH</sequence>
<evidence type="ECO:0000313" key="1">
    <source>
        <dbReference type="EMBL" id="GAH77408.1"/>
    </source>
</evidence>
<dbReference type="AlphaFoldDB" id="X1K5R0"/>
<accession>X1K5R0</accession>
<gene>
    <name evidence="1" type="ORF">S03H2_62430</name>
</gene>
<organism evidence="1">
    <name type="scientific">marine sediment metagenome</name>
    <dbReference type="NCBI Taxonomy" id="412755"/>
    <lineage>
        <taxon>unclassified sequences</taxon>
        <taxon>metagenomes</taxon>
        <taxon>ecological metagenomes</taxon>
    </lineage>
</organism>
<reference evidence="1" key="1">
    <citation type="journal article" date="2014" name="Front. Microbiol.">
        <title>High frequency of phylogenetically diverse reductive dehalogenase-homologous genes in deep subseafloor sedimentary metagenomes.</title>
        <authorList>
            <person name="Kawai M."/>
            <person name="Futagami T."/>
            <person name="Toyoda A."/>
            <person name="Takaki Y."/>
            <person name="Nishi S."/>
            <person name="Hori S."/>
            <person name="Arai W."/>
            <person name="Tsubouchi T."/>
            <person name="Morono Y."/>
            <person name="Uchiyama I."/>
            <person name="Ito T."/>
            <person name="Fujiyama A."/>
            <person name="Inagaki F."/>
            <person name="Takami H."/>
        </authorList>
    </citation>
    <scope>NUCLEOTIDE SEQUENCE</scope>
    <source>
        <strain evidence="1">Expedition CK06-06</strain>
    </source>
</reference>
<comment type="caution">
    <text evidence="1">The sequence shown here is derived from an EMBL/GenBank/DDBJ whole genome shotgun (WGS) entry which is preliminary data.</text>
</comment>
<protein>
    <submittedName>
        <fullName evidence="1">Uncharacterized protein</fullName>
    </submittedName>
</protein>
<name>X1K5R0_9ZZZZ</name>
<dbReference type="EMBL" id="BARU01040379">
    <property type="protein sequence ID" value="GAH77408.1"/>
    <property type="molecule type" value="Genomic_DNA"/>
</dbReference>
<proteinExistence type="predicted"/>